<evidence type="ECO:0000313" key="4">
    <source>
        <dbReference type="Proteomes" id="UP000257109"/>
    </source>
</evidence>
<comment type="caution">
    <text evidence="3">The sequence shown here is derived from an EMBL/GenBank/DDBJ whole genome shotgun (WGS) entry which is preliminary data.</text>
</comment>
<feature type="domain" description="Retrovirus-related Pol polyprotein from transposon TNT 1-94-like beta-barrel" evidence="2">
    <location>
        <begin position="22"/>
        <end position="86"/>
    </location>
</feature>
<evidence type="ECO:0000313" key="3">
    <source>
        <dbReference type="EMBL" id="RDX67586.1"/>
    </source>
</evidence>
<feature type="transmembrane region" description="Helical" evidence="1">
    <location>
        <begin position="363"/>
        <end position="386"/>
    </location>
</feature>
<dbReference type="InterPro" id="IPR054722">
    <property type="entry name" value="PolX-like_BBD"/>
</dbReference>
<sequence>MSLISNSKSNASTYVIPILYIGSTLHVCPNKFLFSTYQPISPISIYFLSGNTIIAKNYGNIIIYYHIKLDNVLSIPNIQFKMIYIKKNFLIFYIVNSFFSTHCIIQDLPSQKIIGIFSCKIYFYVNIILLDSIYSRNIEIWPYRLRHPSFTILTHLCNRYPYIKINKILFVTLWYMTKKARLSPPNNTSKSQKSFDMIKILRYGNGQEFKMESFYYKHVERKHRHILDASHAFLFIHIYLKFIGLIVIFRFLTLVLDNKTPFEILHDTTPTFINLKIFGMSFFYWKCYFYEHVFPQSASISIQNHTSKYFSKDLSEPILFNILHLIPPEDKPNDFIDVPLMNLNHKYKLEDPLEQRKPLPTNMIFIVTLPTPHLPIIIYVLLIHYLI</sequence>
<proteinExistence type="predicted"/>
<name>A0A371ENP7_MUCPR</name>
<feature type="transmembrane region" description="Helical" evidence="1">
    <location>
        <begin position="89"/>
        <end position="108"/>
    </location>
</feature>
<gene>
    <name evidence="3" type="ORF">CR513_53524</name>
</gene>
<keyword evidence="4" id="KW-1185">Reference proteome</keyword>
<organism evidence="3 4">
    <name type="scientific">Mucuna pruriens</name>
    <name type="common">Velvet bean</name>
    <name type="synonym">Dolichos pruriens</name>
    <dbReference type="NCBI Taxonomy" id="157652"/>
    <lineage>
        <taxon>Eukaryota</taxon>
        <taxon>Viridiplantae</taxon>
        <taxon>Streptophyta</taxon>
        <taxon>Embryophyta</taxon>
        <taxon>Tracheophyta</taxon>
        <taxon>Spermatophyta</taxon>
        <taxon>Magnoliopsida</taxon>
        <taxon>eudicotyledons</taxon>
        <taxon>Gunneridae</taxon>
        <taxon>Pentapetalae</taxon>
        <taxon>rosids</taxon>
        <taxon>fabids</taxon>
        <taxon>Fabales</taxon>
        <taxon>Fabaceae</taxon>
        <taxon>Papilionoideae</taxon>
        <taxon>50 kb inversion clade</taxon>
        <taxon>NPAAA clade</taxon>
        <taxon>indigoferoid/millettioid clade</taxon>
        <taxon>Phaseoleae</taxon>
        <taxon>Mucuna</taxon>
    </lineage>
</organism>
<keyword evidence="1" id="KW-0472">Membrane</keyword>
<feature type="transmembrane region" description="Helical" evidence="1">
    <location>
        <begin position="232"/>
        <end position="252"/>
    </location>
</feature>
<protein>
    <recommendedName>
        <fullName evidence="2">Retrovirus-related Pol polyprotein from transposon TNT 1-94-like beta-barrel domain-containing protein</fullName>
    </recommendedName>
</protein>
<feature type="transmembrane region" description="Helical" evidence="1">
    <location>
        <begin position="272"/>
        <end position="290"/>
    </location>
</feature>
<dbReference type="OrthoDB" id="1750817at2759"/>
<keyword evidence="1" id="KW-0812">Transmembrane</keyword>
<reference evidence="3" key="1">
    <citation type="submission" date="2018-05" db="EMBL/GenBank/DDBJ databases">
        <title>Draft genome of Mucuna pruriens seed.</title>
        <authorList>
            <person name="Nnadi N.E."/>
            <person name="Vos R."/>
            <person name="Hasami M.H."/>
            <person name="Devisetty U.K."/>
            <person name="Aguiy J.C."/>
        </authorList>
    </citation>
    <scope>NUCLEOTIDE SEQUENCE [LARGE SCALE GENOMIC DNA]</scope>
    <source>
        <strain evidence="3">JCA_2017</strain>
    </source>
</reference>
<keyword evidence="1" id="KW-1133">Transmembrane helix</keyword>
<dbReference type="Pfam" id="PF22936">
    <property type="entry name" value="Pol_BBD"/>
    <property type="match status" value="1"/>
</dbReference>
<dbReference type="Proteomes" id="UP000257109">
    <property type="component" value="Unassembled WGS sequence"/>
</dbReference>
<evidence type="ECO:0000256" key="1">
    <source>
        <dbReference type="SAM" id="Phobius"/>
    </source>
</evidence>
<evidence type="ECO:0000259" key="2">
    <source>
        <dbReference type="Pfam" id="PF22936"/>
    </source>
</evidence>
<accession>A0A371ENP7</accession>
<dbReference type="EMBL" id="QJKJ01012921">
    <property type="protein sequence ID" value="RDX67586.1"/>
    <property type="molecule type" value="Genomic_DNA"/>
</dbReference>
<dbReference type="AlphaFoldDB" id="A0A371ENP7"/>
<feature type="transmembrane region" description="Helical" evidence="1">
    <location>
        <begin position="114"/>
        <end position="134"/>
    </location>
</feature>
<feature type="non-terminal residue" evidence="3">
    <location>
        <position position="1"/>
    </location>
</feature>